<dbReference type="AlphaFoldDB" id="A0A6L3B1I8"/>
<reference evidence="2 3" key="1">
    <citation type="submission" date="2018-07" db="EMBL/GenBank/DDBJ databases">
        <title>Genome sequence of Roseomonas fauriae ATCC 49958.</title>
        <authorList>
            <person name="Sant'Anna F.H."/>
            <person name="Baldani J.I."/>
            <person name="Zilli J.E."/>
            <person name="Reis V.M."/>
            <person name="Hartmann A."/>
            <person name="Cruz L."/>
            <person name="de Souza E.M."/>
            <person name="de Oliveira Pedrosa F."/>
            <person name="Passaglia L.M.P."/>
        </authorList>
    </citation>
    <scope>NUCLEOTIDE SEQUENCE [LARGE SCALE GENOMIC DNA]</scope>
    <source>
        <strain evidence="2 3">ATCC 49958</strain>
    </source>
</reference>
<sequence>MPVDRYTYSVAWTSEANEHVATCLEFPSLSWLGEDEIEALRGIRSLVAETVEDMRANGEAVPAPSSARDSGQRPTE</sequence>
<evidence type="ECO:0000313" key="3">
    <source>
        <dbReference type="Proteomes" id="UP000476837"/>
    </source>
</evidence>
<dbReference type="SUPFAM" id="SSF143100">
    <property type="entry name" value="TTHA1013/TTHA0281-like"/>
    <property type="match status" value="1"/>
</dbReference>
<comment type="caution">
    <text evidence="2">The sequence shown here is derived from an EMBL/GenBank/DDBJ whole genome shotgun (WGS) entry which is preliminary data.</text>
</comment>
<dbReference type="Gene3D" id="3.30.160.250">
    <property type="match status" value="1"/>
</dbReference>
<evidence type="ECO:0008006" key="4">
    <source>
        <dbReference type="Google" id="ProtNLM"/>
    </source>
</evidence>
<gene>
    <name evidence="2" type="ORF">DS837_10805</name>
</gene>
<dbReference type="EMBL" id="QOKV01000005">
    <property type="protein sequence ID" value="KAA0686180.1"/>
    <property type="molecule type" value="Genomic_DNA"/>
</dbReference>
<protein>
    <recommendedName>
        <fullName evidence="4">Antitoxin HicB</fullName>
    </recommendedName>
</protein>
<dbReference type="InterPro" id="IPR035069">
    <property type="entry name" value="TTHA1013/TTHA0281-like"/>
</dbReference>
<feature type="region of interest" description="Disordered" evidence="1">
    <location>
        <begin position="55"/>
        <end position="76"/>
    </location>
</feature>
<proteinExistence type="predicted"/>
<dbReference type="RefSeq" id="WP_149164753.1">
    <property type="nucleotide sequence ID" value="NZ_QOKV01000005.1"/>
</dbReference>
<evidence type="ECO:0000256" key="1">
    <source>
        <dbReference type="SAM" id="MobiDB-lite"/>
    </source>
</evidence>
<organism evidence="2 3">
    <name type="scientific">Azospirillum brasilense</name>
    <dbReference type="NCBI Taxonomy" id="192"/>
    <lineage>
        <taxon>Bacteria</taxon>
        <taxon>Pseudomonadati</taxon>
        <taxon>Pseudomonadota</taxon>
        <taxon>Alphaproteobacteria</taxon>
        <taxon>Rhodospirillales</taxon>
        <taxon>Azospirillaceae</taxon>
        <taxon>Azospirillum</taxon>
    </lineage>
</organism>
<accession>A0A6L3B1I8</accession>
<feature type="compositionally biased region" description="Polar residues" evidence="1">
    <location>
        <begin position="67"/>
        <end position="76"/>
    </location>
</feature>
<name>A0A6L3B1I8_AZOBR</name>
<evidence type="ECO:0000313" key="2">
    <source>
        <dbReference type="EMBL" id="KAA0686180.1"/>
    </source>
</evidence>
<dbReference type="Proteomes" id="UP000476837">
    <property type="component" value="Unassembled WGS sequence"/>
</dbReference>